<reference evidence="3" key="2">
    <citation type="submission" date="2018-05" db="EMBL/GenBank/DDBJ databases">
        <authorList>
            <person name="Ferrari B."/>
        </authorList>
    </citation>
    <scope>NUCLEOTIDE SEQUENCE</scope>
    <source>
        <strain evidence="3">RRmetagenome_bin12</strain>
    </source>
</reference>
<evidence type="ECO:0000313" key="3">
    <source>
        <dbReference type="EMBL" id="PZR80611.1"/>
    </source>
</evidence>
<dbReference type="EMBL" id="JAEKNS010000075">
    <property type="protein sequence ID" value="MBJ7594649.1"/>
    <property type="molecule type" value="Genomic_DNA"/>
</dbReference>
<dbReference type="EMBL" id="QHBU01000148">
    <property type="protein sequence ID" value="PZR80611.1"/>
    <property type="molecule type" value="Genomic_DNA"/>
</dbReference>
<reference evidence="3 4" key="1">
    <citation type="journal article" date="2017" name="Nature">
        <title>Atmospheric trace gases support primary production in Antarctic desert surface soil.</title>
        <authorList>
            <person name="Ji M."/>
            <person name="Greening C."/>
            <person name="Vanwonterghem I."/>
            <person name="Carere C.R."/>
            <person name="Bay S.K."/>
            <person name="Steen J.A."/>
            <person name="Montgomery K."/>
            <person name="Lines T."/>
            <person name="Beardall J."/>
            <person name="van Dorst J."/>
            <person name="Snape I."/>
            <person name="Stott M.B."/>
            <person name="Hugenholtz P."/>
            <person name="Ferrari B.C."/>
        </authorList>
    </citation>
    <scope>NUCLEOTIDE SEQUENCE [LARGE SCALE GENOMIC DNA]</scope>
    <source>
        <strain evidence="3">RRmetagenome_bin12</strain>
    </source>
</reference>
<feature type="transmembrane region" description="Helical" evidence="1">
    <location>
        <begin position="152"/>
        <end position="173"/>
    </location>
</feature>
<dbReference type="Proteomes" id="UP000606991">
    <property type="component" value="Unassembled WGS sequence"/>
</dbReference>
<feature type="transmembrane region" description="Helical" evidence="1">
    <location>
        <begin position="124"/>
        <end position="140"/>
    </location>
</feature>
<feature type="transmembrane region" description="Helical" evidence="1">
    <location>
        <begin position="59"/>
        <end position="83"/>
    </location>
</feature>
<gene>
    <name evidence="3" type="ORF">DLM65_07670</name>
    <name evidence="2" type="ORF">JF886_07255</name>
</gene>
<sequence length="245" mass="27654">MLERFRRNQPWWLLPISVVAVLGGFGLYALVSVFIFRPGEIGPYLSPFWSPKIGDNGKLFGPFPGAAFILLSPLAFRGTCYYYRKAYYRSFFWDPPACALGELRHRKYRGESKLPMALNNLHRFTLYVAVVILGFLWYDALTAFNNPATGKWGFGLGSAILVVNVVLLSGYTFSCHSLRHLAGGGLDCYSTARLGTLRNRAWRGLTVLNGRHPMWAWVSLFSVLLADVYIRMLQAGWFADPHIGF</sequence>
<keyword evidence="1" id="KW-1133">Transmembrane helix</keyword>
<accession>A0A2W6AS30</accession>
<name>A0A2W6AS30_9BACT</name>
<feature type="transmembrane region" description="Helical" evidence="1">
    <location>
        <begin position="12"/>
        <end position="39"/>
    </location>
</feature>
<feature type="transmembrane region" description="Helical" evidence="1">
    <location>
        <begin position="214"/>
        <end position="232"/>
    </location>
</feature>
<proteinExistence type="predicted"/>
<dbReference type="Proteomes" id="UP000248724">
    <property type="component" value="Unassembled WGS sequence"/>
</dbReference>
<evidence type="ECO:0000256" key="1">
    <source>
        <dbReference type="SAM" id="Phobius"/>
    </source>
</evidence>
<dbReference type="AlphaFoldDB" id="A0A2W6AS30"/>
<organism evidence="3 4">
    <name type="scientific">Candidatus Aeolococcus gillhamiae</name>
    <dbReference type="NCBI Taxonomy" id="3127015"/>
    <lineage>
        <taxon>Bacteria</taxon>
        <taxon>Bacillati</taxon>
        <taxon>Candidatus Dormiibacterota</taxon>
        <taxon>Candidatus Dormibacteria</taxon>
        <taxon>Candidatus Aeolococcales</taxon>
        <taxon>Candidatus Aeolococcaceae</taxon>
        <taxon>Candidatus Aeolococcus</taxon>
    </lineage>
</organism>
<accession>A0A934N5T2</accession>
<keyword evidence="1" id="KW-0472">Membrane</keyword>
<reference evidence="2 5" key="3">
    <citation type="submission" date="2020-10" db="EMBL/GenBank/DDBJ databases">
        <title>Ca. Dormibacterota MAGs.</title>
        <authorList>
            <person name="Montgomery K."/>
        </authorList>
    </citation>
    <scope>NUCLEOTIDE SEQUENCE [LARGE SCALE GENOMIC DNA]</scope>
    <source>
        <strain evidence="2">SC8812_S17_18</strain>
    </source>
</reference>
<protein>
    <submittedName>
        <fullName evidence="3">Succinate dehydrogenase</fullName>
    </submittedName>
</protein>
<keyword evidence="1" id="KW-0812">Transmembrane</keyword>
<evidence type="ECO:0000313" key="5">
    <source>
        <dbReference type="Proteomes" id="UP000606991"/>
    </source>
</evidence>
<evidence type="ECO:0000313" key="4">
    <source>
        <dbReference type="Proteomes" id="UP000248724"/>
    </source>
</evidence>
<evidence type="ECO:0000313" key="2">
    <source>
        <dbReference type="EMBL" id="MBJ7594649.1"/>
    </source>
</evidence>
<comment type="caution">
    <text evidence="3">The sequence shown here is derived from an EMBL/GenBank/DDBJ whole genome shotgun (WGS) entry which is preliminary data.</text>
</comment>